<evidence type="ECO:0000256" key="6">
    <source>
        <dbReference type="ARBA" id="ARBA00023274"/>
    </source>
</evidence>
<dbReference type="GO" id="GO:0000932">
    <property type="term" value="C:P-body"/>
    <property type="evidence" value="ECO:0007669"/>
    <property type="project" value="UniProtKB-SubCell"/>
</dbReference>
<keyword evidence="4 10" id="KW-0694">RNA-binding</keyword>
<dbReference type="PANTHER" id="PTHR15588">
    <property type="entry name" value="LSM1"/>
    <property type="match status" value="1"/>
</dbReference>
<dbReference type="CDD" id="cd01728">
    <property type="entry name" value="LSm1"/>
    <property type="match status" value="1"/>
</dbReference>
<keyword evidence="1 10" id="KW-0963">Cytoplasm</keyword>
<dbReference type="GO" id="GO:1990726">
    <property type="term" value="C:Lsm1-7-Pat1 complex"/>
    <property type="evidence" value="ECO:0007669"/>
    <property type="project" value="TreeGrafter"/>
</dbReference>
<gene>
    <name evidence="10" type="primary">LSM1</name>
    <name evidence="13" type="ORF">B0T21DRAFT_354757</name>
</gene>
<comment type="subcellular location">
    <subcellularLocation>
        <location evidence="10">Cytoplasm</location>
    </subcellularLocation>
    <subcellularLocation>
        <location evidence="10">Cytoplasm</location>
        <location evidence="10">P-body</location>
    </subcellularLocation>
</comment>
<dbReference type="GO" id="GO:0003729">
    <property type="term" value="F:mRNA binding"/>
    <property type="evidence" value="ECO:0007669"/>
    <property type="project" value="TreeGrafter"/>
</dbReference>
<comment type="subunit">
    <text evidence="8">Interacts with SLBP; interaction with SLBP occurs when histone mRNA is being rapidly degraded during the S phase. LSm subunits form a heteromer with a donut shape.</text>
</comment>
<dbReference type="PANTHER" id="PTHR15588:SF8">
    <property type="entry name" value="U6 SNRNA-ASSOCIATED SM-LIKE PROTEIN LSM1"/>
    <property type="match status" value="1"/>
</dbReference>
<evidence type="ECO:0000256" key="3">
    <source>
        <dbReference type="ARBA" id="ARBA00022664"/>
    </source>
</evidence>
<feature type="domain" description="Sm" evidence="12">
    <location>
        <begin position="56"/>
        <end position="133"/>
    </location>
</feature>
<dbReference type="InterPro" id="IPR044642">
    <property type="entry name" value="PTHR15588"/>
</dbReference>
<dbReference type="SUPFAM" id="SSF50182">
    <property type="entry name" value="Sm-like ribonucleoproteins"/>
    <property type="match status" value="1"/>
</dbReference>
<feature type="compositionally biased region" description="Pro residues" evidence="11">
    <location>
        <begin position="12"/>
        <end position="28"/>
    </location>
</feature>
<keyword evidence="5" id="KW-0508">mRNA splicing</keyword>
<dbReference type="GO" id="GO:0006397">
    <property type="term" value="P:mRNA processing"/>
    <property type="evidence" value="ECO:0007669"/>
    <property type="project" value="UniProtKB-UniRule"/>
</dbReference>
<feature type="region of interest" description="Disordered" evidence="11">
    <location>
        <begin position="1"/>
        <end position="46"/>
    </location>
</feature>
<feature type="region of interest" description="Disordered" evidence="11">
    <location>
        <begin position="162"/>
        <end position="192"/>
    </location>
</feature>
<comment type="subunit">
    <text evidence="10">Component of the heptameric LSM1-LSM7 complex that forms a seven-membered ring structure with a donut shape.</text>
</comment>
<evidence type="ECO:0000256" key="4">
    <source>
        <dbReference type="ARBA" id="ARBA00022884"/>
    </source>
</evidence>
<evidence type="ECO:0000259" key="12">
    <source>
        <dbReference type="SMART" id="SM00651"/>
    </source>
</evidence>
<keyword evidence="2" id="KW-0597">Phosphoprotein</keyword>
<dbReference type="GO" id="GO:0000290">
    <property type="term" value="P:deadenylation-dependent decapping of nuclear-transcribed mRNA"/>
    <property type="evidence" value="ECO:0007669"/>
    <property type="project" value="TreeGrafter"/>
</dbReference>
<evidence type="ECO:0000256" key="10">
    <source>
        <dbReference type="RuleBase" id="RU365047"/>
    </source>
</evidence>
<protein>
    <recommendedName>
        <fullName evidence="9 10">U6 snRNA-associated Sm-like protein LSm1</fullName>
    </recommendedName>
</protein>
<dbReference type="FunFam" id="2.30.30.100:FF:000021">
    <property type="entry name" value="U6 snRNA-associated Sm-like protein LSm1"/>
    <property type="match status" value="1"/>
</dbReference>
<evidence type="ECO:0000256" key="8">
    <source>
        <dbReference type="ARBA" id="ARBA00062159"/>
    </source>
</evidence>
<sequence>MEHLSISDHQHGPPPGMMQQPPQHPGGPGPQGIMPPGLGRPPQPQQLPAQMFTTAAQLLDLTDKKLMISLRDGRKLIGILRSWDQFANLVLQSTKERIFVPPVLSEKEPTGLFADIDRGTFIVRGENVLLLGEIDLDKDDDAPPGYSLAELKVVEDLARKRKREEKAREKKKTRMLGKEGFEGENLGEMPLL</sequence>
<comment type="similarity">
    <text evidence="10">Belongs to the snRNP Sm proteins family.</text>
</comment>
<keyword evidence="6 10" id="KW-0687">Ribonucleoprotein</keyword>
<proteinExistence type="inferred from homology"/>
<evidence type="ECO:0000313" key="13">
    <source>
        <dbReference type="EMBL" id="KAK0747622.1"/>
    </source>
</evidence>
<evidence type="ECO:0000313" key="14">
    <source>
        <dbReference type="Proteomes" id="UP001172159"/>
    </source>
</evidence>
<dbReference type="AlphaFoldDB" id="A0AA40EYF5"/>
<evidence type="ECO:0000256" key="2">
    <source>
        <dbReference type="ARBA" id="ARBA00022553"/>
    </source>
</evidence>
<name>A0AA40EYF5_9PEZI</name>
<dbReference type="InterPro" id="IPR010920">
    <property type="entry name" value="LSM_dom_sf"/>
</dbReference>
<evidence type="ECO:0000256" key="11">
    <source>
        <dbReference type="SAM" id="MobiDB-lite"/>
    </source>
</evidence>
<evidence type="ECO:0000256" key="5">
    <source>
        <dbReference type="ARBA" id="ARBA00023187"/>
    </source>
</evidence>
<comment type="function">
    <text evidence="7">Plays a role in the degradation of histone mRNAs, the only eukaryotic mRNAs that are not polyadenylated. Probably also part of an LSm subunits-containing complex involved in the general process of mRNA degradation.</text>
</comment>
<organism evidence="13 14">
    <name type="scientific">Apiosordaria backusii</name>
    <dbReference type="NCBI Taxonomy" id="314023"/>
    <lineage>
        <taxon>Eukaryota</taxon>
        <taxon>Fungi</taxon>
        <taxon>Dikarya</taxon>
        <taxon>Ascomycota</taxon>
        <taxon>Pezizomycotina</taxon>
        <taxon>Sordariomycetes</taxon>
        <taxon>Sordariomycetidae</taxon>
        <taxon>Sordariales</taxon>
        <taxon>Lasiosphaeriaceae</taxon>
        <taxon>Apiosordaria</taxon>
    </lineage>
</organism>
<dbReference type="GO" id="GO:0008380">
    <property type="term" value="P:RNA splicing"/>
    <property type="evidence" value="ECO:0007669"/>
    <property type="project" value="UniProtKB-KW"/>
</dbReference>
<dbReference type="Proteomes" id="UP001172159">
    <property type="component" value="Unassembled WGS sequence"/>
</dbReference>
<accession>A0AA40EYF5</accession>
<comment type="function">
    <text evidence="10">Component of the cytoplasmic LSM1-LSM7 complex which is involved in mRNA degradation.</text>
</comment>
<dbReference type="InterPro" id="IPR001163">
    <property type="entry name" value="Sm_dom_euk/arc"/>
</dbReference>
<dbReference type="GO" id="GO:1990904">
    <property type="term" value="C:ribonucleoprotein complex"/>
    <property type="evidence" value="ECO:0007669"/>
    <property type="project" value="UniProtKB-KW"/>
</dbReference>
<evidence type="ECO:0000256" key="7">
    <source>
        <dbReference type="ARBA" id="ARBA00056858"/>
    </source>
</evidence>
<dbReference type="Gene3D" id="2.30.30.100">
    <property type="match status" value="1"/>
</dbReference>
<reference evidence="13" key="1">
    <citation type="submission" date="2023-06" db="EMBL/GenBank/DDBJ databases">
        <title>Genome-scale phylogeny and comparative genomics of the fungal order Sordariales.</title>
        <authorList>
            <consortium name="Lawrence Berkeley National Laboratory"/>
            <person name="Hensen N."/>
            <person name="Bonometti L."/>
            <person name="Westerberg I."/>
            <person name="Brannstrom I.O."/>
            <person name="Guillou S."/>
            <person name="Cros-Aarteil S."/>
            <person name="Calhoun S."/>
            <person name="Haridas S."/>
            <person name="Kuo A."/>
            <person name="Mondo S."/>
            <person name="Pangilinan J."/>
            <person name="Riley R."/>
            <person name="Labutti K."/>
            <person name="Andreopoulos B."/>
            <person name="Lipzen A."/>
            <person name="Chen C."/>
            <person name="Yanf M."/>
            <person name="Daum C."/>
            <person name="Ng V."/>
            <person name="Clum A."/>
            <person name="Steindorff A."/>
            <person name="Ohm R."/>
            <person name="Martin F."/>
            <person name="Silar P."/>
            <person name="Natvig D."/>
            <person name="Lalanne C."/>
            <person name="Gautier V."/>
            <person name="Ament-Velasquez S.L."/>
            <person name="Kruys A."/>
            <person name="Hutchinson M.I."/>
            <person name="Powell A.J."/>
            <person name="Barry K."/>
            <person name="Miller A.N."/>
            <person name="Grigoriev I.V."/>
            <person name="Debuchy R."/>
            <person name="Gladieux P."/>
            <person name="Thoren M.H."/>
            <person name="Johannesson H."/>
        </authorList>
    </citation>
    <scope>NUCLEOTIDE SEQUENCE</scope>
    <source>
        <strain evidence="13">CBS 540.89</strain>
    </source>
</reference>
<evidence type="ECO:0000256" key="1">
    <source>
        <dbReference type="ARBA" id="ARBA00022490"/>
    </source>
</evidence>
<comment type="caution">
    <text evidence="13">The sequence shown here is derived from an EMBL/GenBank/DDBJ whole genome shotgun (WGS) entry which is preliminary data.</text>
</comment>
<dbReference type="EMBL" id="JAUKTV010000001">
    <property type="protein sequence ID" value="KAK0747622.1"/>
    <property type="molecule type" value="Genomic_DNA"/>
</dbReference>
<dbReference type="Pfam" id="PF01423">
    <property type="entry name" value="LSM"/>
    <property type="match status" value="1"/>
</dbReference>
<keyword evidence="14" id="KW-1185">Reference proteome</keyword>
<dbReference type="InterPro" id="IPR034104">
    <property type="entry name" value="Lsm1"/>
</dbReference>
<evidence type="ECO:0000256" key="9">
    <source>
        <dbReference type="ARBA" id="ARBA00067756"/>
    </source>
</evidence>
<dbReference type="SMART" id="SM00651">
    <property type="entry name" value="Sm"/>
    <property type="match status" value="1"/>
</dbReference>
<keyword evidence="3 10" id="KW-0507">mRNA processing</keyword>
<feature type="compositionally biased region" description="Basic and acidic residues" evidence="11">
    <location>
        <begin position="1"/>
        <end position="11"/>
    </location>
</feature>